<dbReference type="GO" id="GO:0006351">
    <property type="term" value="P:DNA-templated transcription"/>
    <property type="evidence" value="ECO:0007669"/>
    <property type="project" value="UniProtKB-UniRule"/>
</dbReference>
<evidence type="ECO:0000256" key="7">
    <source>
        <dbReference type="ARBA" id="ARBA00026088"/>
    </source>
</evidence>
<dbReference type="Pfam" id="PF00562">
    <property type="entry name" value="RNA_pol_Rpb2_6"/>
    <property type="match status" value="2"/>
</dbReference>
<comment type="function">
    <text evidence="1 9 10">DNA-dependent RNA polymerase catalyzes the transcription of DNA into RNA using the four ribonucleoside triphosphates as substrates.</text>
</comment>
<dbReference type="InterPro" id="IPR010243">
    <property type="entry name" value="RNA_pol_bsu_bac"/>
</dbReference>
<dbReference type="Gene3D" id="3.90.1800.10">
    <property type="entry name" value="RNA polymerase alpha subunit dimerisation domain"/>
    <property type="match status" value="1"/>
</dbReference>
<keyword evidence="15" id="KW-0150">Chloroplast</keyword>
<evidence type="ECO:0000256" key="1">
    <source>
        <dbReference type="ARBA" id="ARBA00004026"/>
    </source>
</evidence>
<dbReference type="EC" id="2.7.7.6" evidence="9"/>
<dbReference type="Gene3D" id="2.30.150.10">
    <property type="entry name" value="DNA-directed RNA polymerase, beta subunit, external 1 domain"/>
    <property type="match status" value="1"/>
</dbReference>
<dbReference type="Pfam" id="PF04561">
    <property type="entry name" value="RNA_pol_Rpb2_2"/>
    <property type="match status" value="2"/>
</dbReference>
<dbReference type="InterPro" id="IPR037034">
    <property type="entry name" value="RNA_pol_Rpb2_2_sf"/>
</dbReference>
<dbReference type="Gene3D" id="3.90.1100.10">
    <property type="match status" value="2"/>
</dbReference>
<dbReference type="GO" id="GO:0032549">
    <property type="term" value="F:ribonucleoside binding"/>
    <property type="evidence" value="ECO:0007669"/>
    <property type="project" value="InterPro"/>
</dbReference>
<evidence type="ECO:0000259" key="13">
    <source>
        <dbReference type="Pfam" id="PF04561"/>
    </source>
</evidence>
<sequence length="1959" mass="226914">MLQNSQILLKKNFFSFSSRQFVNKIPNRFSFIYTKKKVLKLYVFAPQKSIGPTKQSHLTIEKNLYASYDSIYSPLIQFAIPDFLNIQRASFRYFLKYGLIEEFRKYNSIQNSDQTLEVFFYAEHYKLNRPKWTPKQAILKRKSYACQLFLPIQLSNHKNSEVQLQWVLVANLPLMTKHGHFIFNGCPRVLMNQMVRSPGVYFKKLVNLNKKTVYCADFIAQRGSWLRLQVDTQKGDIWAKLKKTPKIPILLFLRALGIKLPVLNQWLDYRKFCYSSQLQNAMKKSIKINRFLSSGTLNINNEQNITQLQTLVKSMEKYMMPRPPKKKDKRGTVKTRKRRGWPTNLVETDFLALLDLCKQLFPSQKFYEEKPEFLEPKLAQKFLFRKFLNPRTYDLSLLGRSKINKKLGLTIAPDYTQLTGQDVLAACLFLMNLLQGLVLPDDIDDLANRKIKPSGDLLQIQIAIGLIRLEKILREKLNQPNLEPDILTNLFTVKPINQSLREFFGTSPLSQLMDQTNALAELTHKRRLSSLGPGGINRENAGMSIRGIHPTHYGRICPIETPEGQNAGLVNSFTTYSNLNTKGFIETPFYKTYKGFILKNQDPLLFSSDQESQWVLAPGDIFLSPFSVLRKGLLPARQLKEFKRVSRKAINFTALSPIQMISVATSLIPFLEHDDGNRALMGSNMQRQSIATLRPSKPIVGTGLESRVISDVGHSLQVKTSGFVSSVDGKEIIIYSQEKNLTNSFQQKMTTRFLFKKQLFKTSKKFGFRISPLKTLNFDNEYKKLKKKNVLKWQTNFNITQLFFFQTQLFLNDFLGQFDVLTSFQNTPLKKKLSARSFFLMNQFSQPLFLLTYCKKNLSPVTSKVKGYSQKLEKLEKQEIFAYDKYTKNAQENVKIVKNIKQLLTCQTRQKNNFFWSKKKLHAKGWKSVNNWFEKYTQKRLDSTFIFFNFPLKKLKKVSTKSYSNLGISKYYKPFFYNVSILQKRKKKNFSSFFLSESKPEKFQPCNTKPVRNQFFCFSKNIFTKGERQSKKLLDFKKHFVFLKENGFSLYSQSFSINSFSSGIKTRLNFFNISFLKQKKLSFSQAGNYRHQLVNFKKNKFLKQNSIRSQDTMPVFFNKNLALQKYNLNNYHRSNQGTYMIHRPIVYEGQWVEKGDILADSSTSVQGELAIGQNILVGYTPWEGYNFEDAVLISERVVYDDLYTSLHIERYEVEVRDTPFGLEQITNQVNGVLGEYSYLDSNGIAEIGTWVKEGDILVGKIAPTGQKNYNPYEKLLYAILGKETPKTRDTSLRVPRGVYGRVVHIEIVEKDTKKSPIQIKKTFSFSSPRKFKKYAPLTYGSVSLINSKDKQQSKVLIKNKKKKNEAKKVKTKSLHFMPSFFQNAKRRIEIKSLPNNSKLGFNLLSSEKTQMLKSKEINKIDFLNFHFSENTKEKLKKNFKIHESVLETKIFKLKNSNFSFNMFQILKNRLIWFEKAKLAKSFRSFVSFKPRFYGVKKCVDFNLCSQSLVSFTVLPKKKIKSLAFTLKGNIPGWMFLPKIKTSNFSPKVKSFTTSNLVKPSFVFFPTGKSKVETDRFYQRLKLGGWNFSSPRPQLFPYRKKPGWNLRFLQNSYKAEKFFSLVQTKVKLMNDNKKAKINNLNSHSLKSVNLFEPFFTNQKIGLKKEKKYPFLNNKTQTKKILPSEEQKFTGPLKVYVYVAEKRKLQVGDKIAGRHGNKGIISNILPRQDMPYVSDGTPLDIVLNPLGVPSRMNVGQIFECLLGLAGYYLKQNYKIQPFDEIYGSEASRSLVYSKLYEARVKSKQDWLFNPNFPGKTRLFDGRSGNCFEQPVTVGIAYILKLIHLVDDKIHARSTGPYSLVTQQPLRGRAKQGGQRVGEMEVWALEGFGAAYILQEILTVKSDDLQGRKEVMDCILKNKSMRFNLPESFKLLVCELRSLCLNMVVYKKKVSSRLTEIDISTF</sequence>
<dbReference type="RefSeq" id="YP_009367837.1">
    <property type="nucleotide sequence ID" value="NC_034714.1"/>
</dbReference>
<dbReference type="PANTHER" id="PTHR20856">
    <property type="entry name" value="DNA-DIRECTED RNA POLYMERASE I SUBUNIT 2"/>
    <property type="match status" value="1"/>
</dbReference>
<evidence type="ECO:0000313" key="15">
    <source>
        <dbReference type="EMBL" id="ARK14872.1"/>
    </source>
</evidence>
<dbReference type="InterPro" id="IPR042107">
    <property type="entry name" value="DNA-dir_RNA_pol_bsu_ext_1_sf"/>
</dbReference>
<dbReference type="Gene3D" id="3.90.1110.10">
    <property type="entry name" value="RNA polymerase Rpb2, domain 2"/>
    <property type="match status" value="1"/>
</dbReference>
<comment type="subcellular location">
    <subcellularLocation>
        <location evidence="9">Plastid</location>
        <location evidence="9">Chloroplast</location>
    </subcellularLocation>
</comment>
<dbReference type="HAMAP" id="MF_01321">
    <property type="entry name" value="RNApol_bact_RpoB"/>
    <property type="match status" value="1"/>
</dbReference>
<keyword evidence="4 9" id="KW-0808">Transferase</keyword>
<dbReference type="GO" id="GO:0003677">
    <property type="term" value="F:DNA binding"/>
    <property type="evidence" value="ECO:0007669"/>
    <property type="project" value="UniProtKB-UniRule"/>
</dbReference>
<dbReference type="InterPro" id="IPR007645">
    <property type="entry name" value="RNA_pol_Rpb2_3"/>
</dbReference>
<dbReference type="InterPro" id="IPR014724">
    <property type="entry name" value="RNA_pol_RPB2_OB-fold"/>
</dbReference>
<evidence type="ECO:0000256" key="4">
    <source>
        <dbReference type="ARBA" id="ARBA00022679"/>
    </source>
</evidence>
<dbReference type="Pfam" id="PF04565">
    <property type="entry name" value="RNA_pol_Rpb2_3"/>
    <property type="match status" value="1"/>
</dbReference>
<dbReference type="PROSITE" id="PS01166">
    <property type="entry name" value="RNA_POL_BETA"/>
    <property type="match status" value="1"/>
</dbReference>
<dbReference type="Pfam" id="PF04560">
    <property type="entry name" value="RNA_pol_Rpb2_7"/>
    <property type="match status" value="1"/>
</dbReference>
<organism evidence="15">
    <name type="scientific">Hazenia capsulata</name>
    <dbReference type="NCBI Taxonomy" id="2202518"/>
    <lineage>
        <taxon>Eukaryota</taxon>
        <taxon>Viridiplantae</taxon>
        <taxon>Chlorophyta</taxon>
        <taxon>core chlorophytes</taxon>
        <taxon>Ulvophyceae</taxon>
        <taxon>OUU clade</taxon>
        <taxon>Ulotrichales</taxon>
        <taxon>Hazeniaceae</taxon>
        <taxon>Hazenia</taxon>
    </lineage>
</organism>
<accession>A0A1W6EHI0</accession>
<comment type="catalytic activity">
    <reaction evidence="8 9 10">
        <text>RNA(n) + a ribonucleoside 5'-triphosphate = RNA(n+1) + diphosphate</text>
        <dbReference type="Rhea" id="RHEA:21248"/>
        <dbReference type="Rhea" id="RHEA-COMP:14527"/>
        <dbReference type="Rhea" id="RHEA-COMP:17342"/>
        <dbReference type="ChEBI" id="CHEBI:33019"/>
        <dbReference type="ChEBI" id="CHEBI:61557"/>
        <dbReference type="ChEBI" id="CHEBI:140395"/>
        <dbReference type="EC" id="2.7.7.6"/>
    </reaction>
</comment>
<dbReference type="GO" id="GO:0009507">
    <property type="term" value="C:chloroplast"/>
    <property type="evidence" value="ECO:0007669"/>
    <property type="project" value="UniProtKB-SubCell"/>
</dbReference>
<dbReference type="GO" id="GO:0000428">
    <property type="term" value="C:DNA-directed RNA polymerase complex"/>
    <property type="evidence" value="ECO:0007669"/>
    <property type="project" value="UniProtKB-KW"/>
</dbReference>
<evidence type="ECO:0000256" key="10">
    <source>
        <dbReference type="RuleBase" id="RU363031"/>
    </source>
</evidence>
<dbReference type="SUPFAM" id="SSF64484">
    <property type="entry name" value="beta and beta-prime subunits of DNA dependent RNA-polymerase"/>
    <property type="match status" value="1"/>
</dbReference>
<feature type="domain" description="DNA-directed RNA polymerase subunit 2 hybrid-binding" evidence="11">
    <location>
        <begin position="1122"/>
        <end position="1321"/>
    </location>
</feature>
<evidence type="ECO:0000256" key="3">
    <source>
        <dbReference type="ARBA" id="ARBA00022478"/>
    </source>
</evidence>
<reference evidence="15" key="1">
    <citation type="journal article" date="2017" name="Sci. Rep.">
        <title>Divergent copies of the large inverted repeat in the chloroplast genomes of ulvophycean green algae.</title>
        <authorList>
            <person name="Turmel M."/>
            <person name="Otis C."/>
            <person name="Lemieux C."/>
        </authorList>
    </citation>
    <scope>NUCLEOTIDE SEQUENCE</scope>
</reference>
<feature type="domain" description="RNA polymerase Rpb2" evidence="13">
    <location>
        <begin position="384"/>
        <end position="452"/>
    </location>
</feature>
<protein>
    <recommendedName>
        <fullName evidence="9">DNA-directed RNA polymerase subunit beta</fullName>
        <ecNumber evidence="9">2.7.7.6</ecNumber>
    </recommendedName>
    <alternativeName>
        <fullName evidence="9">PEP</fullName>
    </alternativeName>
    <alternativeName>
        <fullName evidence="9">Plastid-encoded RNA polymerase subunit beta</fullName>
        <shortName evidence="9">RNA polymerase subunit beta</shortName>
    </alternativeName>
</protein>
<dbReference type="GeneID" id="32884543"/>
<dbReference type="Gene3D" id="2.40.270.10">
    <property type="entry name" value="DNA-directed RNA polymerase, subunit 2, domain 6"/>
    <property type="match status" value="2"/>
</dbReference>
<dbReference type="GO" id="GO:0003899">
    <property type="term" value="F:DNA-directed RNA polymerase activity"/>
    <property type="evidence" value="ECO:0007669"/>
    <property type="project" value="UniProtKB-UniRule"/>
</dbReference>
<keyword evidence="5 9" id="KW-0548">Nucleotidyltransferase</keyword>
<geneLocation type="chloroplast" evidence="15"/>
<evidence type="ECO:0000256" key="5">
    <source>
        <dbReference type="ARBA" id="ARBA00022695"/>
    </source>
</evidence>
<keyword evidence="15" id="KW-0934">Plastid</keyword>
<feature type="domain" description="RNA polymerase Rpb2" evidence="14">
    <location>
        <begin position="511"/>
        <end position="578"/>
    </location>
</feature>
<evidence type="ECO:0000256" key="6">
    <source>
        <dbReference type="ARBA" id="ARBA00023163"/>
    </source>
</evidence>
<dbReference type="InterPro" id="IPR007642">
    <property type="entry name" value="RNA_pol_Rpb2_2"/>
</dbReference>
<comment type="subunit">
    <text evidence="7 9 10">In plastids the minimal PEP RNA polymerase catalytic core is composed of four subunits: alpha, beta, beta', and beta''. When a (nuclear-encoded) sigma factor is associated with the core the holoenzyme is formed, which can initiate transcription.</text>
</comment>
<evidence type="ECO:0000256" key="2">
    <source>
        <dbReference type="ARBA" id="ARBA00006835"/>
    </source>
</evidence>
<evidence type="ECO:0000259" key="12">
    <source>
        <dbReference type="Pfam" id="PF04560"/>
    </source>
</evidence>
<evidence type="ECO:0000256" key="8">
    <source>
        <dbReference type="ARBA" id="ARBA00048552"/>
    </source>
</evidence>
<comment type="similarity">
    <text evidence="2 9 10">Belongs to the RNA polymerase beta chain family.</text>
</comment>
<dbReference type="Gene3D" id="2.40.50.150">
    <property type="match status" value="1"/>
</dbReference>
<dbReference type="InterPro" id="IPR007121">
    <property type="entry name" value="RNA_pol_bsu_CS"/>
</dbReference>
<name>A0A1W6EHI0_9CHLO</name>
<keyword evidence="6 9" id="KW-0804">Transcription</keyword>
<evidence type="ECO:0000256" key="9">
    <source>
        <dbReference type="HAMAP-Rule" id="MF_01321"/>
    </source>
</evidence>
<dbReference type="InterPro" id="IPR007120">
    <property type="entry name" value="DNA-dir_RNAP_su2_dom"/>
</dbReference>
<keyword evidence="3 9" id="KW-0240">DNA-directed RNA polymerase</keyword>
<gene>
    <name evidence="9 15" type="primary">rpoB</name>
</gene>
<feature type="domain" description="RNA polymerase Rpb2" evidence="12">
    <location>
        <begin position="1870"/>
        <end position="1944"/>
    </location>
</feature>
<dbReference type="EMBL" id="KY407661">
    <property type="protein sequence ID" value="ARK14872.1"/>
    <property type="molecule type" value="Genomic_DNA"/>
</dbReference>
<evidence type="ECO:0000259" key="11">
    <source>
        <dbReference type="Pfam" id="PF00562"/>
    </source>
</evidence>
<dbReference type="InterPro" id="IPR007641">
    <property type="entry name" value="RNA_pol_Rpb2_7"/>
</dbReference>
<dbReference type="Gene3D" id="2.40.50.100">
    <property type="match status" value="2"/>
</dbReference>
<dbReference type="InterPro" id="IPR037033">
    <property type="entry name" value="DNA-dir_RNAP_su2_hyb_sf"/>
</dbReference>
<feature type="domain" description="RNA polymerase Rpb2" evidence="13">
    <location>
        <begin position="196"/>
        <end position="258"/>
    </location>
</feature>
<proteinExistence type="inferred from homology"/>
<evidence type="ECO:0000259" key="14">
    <source>
        <dbReference type="Pfam" id="PF04565"/>
    </source>
</evidence>
<feature type="domain" description="DNA-directed RNA polymerase subunit 2 hybrid-binding" evidence="11">
    <location>
        <begin position="1650"/>
        <end position="1868"/>
    </location>
</feature>
<dbReference type="InterPro" id="IPR015712">
    <property type="entry name" value="DNA-dir_RNA_pol_su2"/>
</dbReference>